<evidence type="ECO:0000313" key="2">
    <source>
        <dbReference type="Proteomes" id="UP000632195"/>
    </source>
</evidence>
<evidence type="ECO:0000313" key="1">
    <source>
        <dbReference type="EMBL" id="GGM70769.1"/>
    </source>
</evidence>
<sequence>MIHKVCPVCHSDRVSGDFFFIMGTYRCQDCGYEGPFIIEMDDESYRSLLEDDRRGQKT</sequence>
<dbReference type="EMBL" id="BMNY01000001">
    <property type="protein sequence ID" value="GGM70769.1"/>
    <property type="molecule type" value="Genomic_DNA"/>
</dbReference>
<reference evidence="1" key="2">
    <citation type="submission" date="2022-09" db="EMBL/GenBank/DDBJ databases">
        <authorList>
            <person name="Sun Q."/>
            <person name="Ohkuma M."/>
        </authorList>
    </citation>
    <scope>NUCLEOTIDE SEQUENCE</scope>
    <source>
        <strain evidence="1">JCM 13583</strain>
    </source>
</reference>
<dbReference type="Proteomes" id="UP000632195">
    <property type="component" value="Unassembled WGS sequence"/>
</dbReference>
<gene>
    <name evidence="1" type="ORF">GCM10007108_06010</name>
</gene>
<organism evidence="1 2">
    <name type="scientific">Thermogymnomonas acidicola</name>
    <dbReference type="NCBI Taxonomy" id="399579"/>
    <lineage>
        <taxon>Archaea</taxon>
        <taxon>Methanobacteriati</taxon>
        <taxon>Thermoplasmatota</taxon>
        <taxon>Thermoplasmata</taxon>
        <taxon>Thermoplasmatales</taxon>
        <taxon>Thermogymnomonas</taxon>
    </lineage>
</organism>
<name>A0AA37BQI5_9ARCH</name>
<dbReference type="AlphaFoldDB" id="A0AA37BQI5"/>
<reference evidence="1" key="1">
    <citation type="journal article" date="2014" name="Int. J. Syst. Evol. Microbiol.">
        <title>Complete genome sequence of Corynebacterium casei LMG S-19264T (=DSM 44701T), isolated from a smear-ripened cheese.</title>
        <authorList>
            <consortium name="US DOE Joint Genome Institute (JGI-PGF)"/>
            <person name="Walter F."/>
            <person name="Albersmeier A."/>
            <person name="Kalinowski J."/>
            <person name="Ruckert C."/>
        </authorList>
    </citation>
    <scope>NUCLEOTIDE SEQUENCE</scope>
    <source>
        <strain evidence="1">JCM 13583</strain>
    </source>
</reference>
<keyword evidence="2" id="KW-1185">Reference proteome</keyword>
<protein>
    <submittedName>
        <fullName evidence="1">Uncharacterized protein</fullName>
    </submittedName>
</protein>
<accession>A0AA37BQI5</accession>
<comment type="caution">
    <text evidence="1">The sequence shown here is derived from an EMBL/GenBank/DDBJ whole genome shotgun (WGS) entry which is preliminary data.</text>
</comment>
<proteinExistence type="predicted"/>